<dbReference type="AlphaFoldDB" id="A0A7X9S0C5"/>
<evidence type="ECO:0000256" key="2">
    <source>
        <dbReference type="ARBA" id="ARBA00023163"/>
    </source>
</evidence>
<evidence type="ECO:0000313" key="5">
    <source>
        <dbReference type="EMBL" id="NME72006.1"/>
    </source>
</evidence>
<sequence length="367" mass="42066">MLGRIVNVQAAIDFAQLSFLIIKGCFYFAALSCCITFVMMKEKEQIKTFKLKEGNAKNYFKSLHDVLGGEYSDSAFFYHGKHTELKMSSLKIMQGLELIISQAKFGQPLIMEREPDNDSDTIHIYIVYRGNANQNYNDQLQMLEAGSINSVFIYNGLFPTVTHFPVSSNYNSISLKLSKDVLIQLFPHSSDDLIKALINNESIAYHTGLPIQMEALIDDILHYENTQFERIPMLMVKGLELFTQIMLSIKALIQNDKLHGLHQEDYKRLLEIKSYILSKLEDQLVVEDMASEFGVSISKLKRDFKTLYDTSIYQYYTHAKMDEAYRRLKSGKYSVMEVGYDLGYTSIPNFSSMFKKIKGVSPKNVIP</sequence>
<reference evidence="5 6" key="1">
    <citation type="submission" date="2020-04" db="EMBL/GenBank/DDBJ databases">
        <title>Flammeovirga sp. SR4, a novel species isolated from seawater.</title>
        <authorList>
            <person name="Wang X."/>
        </authorList>
    </citation>
    <scope>NUCLEOTIDE SEQUENCE [LARGE SCALE GENOMIC DNA]</scope>
    <source>
        <strain evidence="5 6">ATCC 23126</strain>
    </source>
</reference>
<dbReference type="Pfam" id="PF12833">
    <property type="entry name" value="HTH_18"/>
    <property type="match status" value="1"/>
</dbReference>
<organism evidence="5 6">
    <name type="scientific">Flammeovirga aprica JL-4</name>
    <dbReference type="NCBI Taxonomy" id="694437"/>
    <lineage>
        <taxon>Bacteria</taxon>
        <taxon>Pseudomonadati</taxon>
        <taxon>Bacteroidota</taxon>
        <taxon>Cytophagia</taxon>
        <taxon>Cytophagales</taxon>
        <taxon>Flammeovirgaceae</taxon>
        <taxon>Flammeovirga</taxon>
    </lineage>
</organism>
<dbReference type="InterPro" id="IPR018060">
    <property type="entry name" value="HTH_AraC"/>
</dbReference>
<evidence type="ECO:0000256" key="1">
    <source>
        <dbReference type="ARBA" id="ARBA00023015"/>
    </source>
</evidence>
<dbReference type="InterPro" id="IPR009057">
    <property type="entry name" value="Homeodomain-like_sf"/>
</dbReference>
<gene>
    <name evidence="5" type="ORF">HHU12_28840</name>
</gene>
<keyword evidence="3" id="KW-0472">Membrane</keyword>
<dbReference type="GO" id="GO:0003700">
    <property type="term" value="F:DNA-binding transcription factor activity"/>
    <property type="evidence" value="ECO:0007669"/>
    <property type="project" value="InterPro"/>
</dbReference>
<keyword evidence="6" id="KW-1185">Reference proteome</keyword>
<dbReference type="Gene3D" id="1.10.10.60">
    <property type="entry name" value="Homeodomain-like"/>
    <property type="match status" value="2"/>
</dbReference>
<dbReference type="Proteomes" id="UP000576082">
    <property type="component" value="Unassembled WGS sequence"/>
</dbReference>
<feature type="domain" description="HTH araC/xylS-type" evidence="4">
    <location>
        <begin position="270"/>
        <end position="367"/>
    </location>
</feature>
<feature type="transmembrane region" description="Helical" evidence="3">
    <location>
        <begin position="20"/>
        <end position="40"/>
    </location>
</feature>
<evidence type="ECO:0000256" key="3">
    <source>
        <dbReference type="SAM" id="Phobius"/>
    </source>
</evidence>
<accession>A0A7X9S0C5</accession>
<dbReference type="PANTHER" id="PTHR47893:SF1">
    <property type="entry name" value="REGULATORY PROTEIN PCHR"/>
    <property type="match status" value="1"/>
</dbReference>
<dbReference type="InterPro" id="IPR053142">
    <property type="entry name" value="PchR_regulatory_protein"/>
</dbReference>
<proteinExistence type="predicted"/>
<dbReference type="EMBL" id="JABANE010000126">
    <property type="protein sequence ID" value="NME72006.1"/>
    <property type="molecule type" value="Genomic_DNA"/>
</dbReference>
<keyword evidence="3" id="KW-1133">Transmembrane helix</keyword>
<dbReference type="SUPFAM" id="SSF46689">
    <property type="entry name" value="Homeodomain-like"/>
    <property type="match status" value="2"/>
</dbReference>
<name>A0A7X9S0C5_9BACT</name>
<keyword evidence="2" id="KW-0804">Transcription</keyword>
<dbReference type="PROSITE" id="PS01124">
    <property type="entry name" value="HTH_ARAC_FAMILY_2"/>
    <property type="match status" value="1"/>
</dbReference>
<dbReference type="GO" id="GO:0043565">
    <property type="term" value="F:sequence-specific DNA binding"/>
    <property type="evidence" value="ECO:0007669"/>
    <property type="project" value="InterPro"/>
</dbReference>
<dbReference type="RefSeq" id="WP_169660203.1">
    <property type="nucleotide sequence ID" value="NZ_JABANE010000126.1"/>
</dbReference>
<dbReference type="PANTHER" id="PTHR47893">
    <property type="entry name" value="REGULATORY PROTEIN PCHR"/>
    <property type="match status" value="1"/>
</dbReference>
<protein>
    <submittedName>
        <fullName evidence="5">Helix-turn-helix transcriptional regulator</fullName>
    </submittedName>
</protein>
<evidence type="ECO:0000313" key="6">
    <source>
        <dbReference type="Proteomes" id="UP000576082"/>
    </source>
</evidence>
<evidence type="ECO:0000259" key="4">
    <source>
        <dbReference type="PROSITE" id="PS01124"/>
    </source>
</evidence>
<comment type="caution">
    <text evidence="5">The sequence shown here is derived from an EMBL/GenBank/DDBJ whole genome shotgun (WGS) entry which is preliminary data.</text>
</comment>
<dbReference type="SMART" id="SM00342">
    <property type="entry name" value="HTH_ARAC"/>
    <property type="match status" value="1"/>
</dbReference>
<keyword evidence="3" id="KW-0812">Transmembrane</keyword>
<keyword evidence="1" id="KW-0805">Transcription regulation</keyword>